<protein>
    <submittedName>
        <fullName evidence="7">Loganic acid O-methyltransferase</fullName>
    </submittedName>
</protein>
<accession>A0AAW2LIF7</accession>
<evidence type="ECO:0000256" key="2">
    <source>
        <dbReference type="ARBA" id="ARBA00022603"/>
    </source>
</evidence>
<reference evidence="7" key="1">
    <citation type="submission" date="2020-06" db="EMBL/GenBank/DDBJ databases">
        <authorList>
            <person name="Li T."/>
            <person name="Hu X."/>
            <person name="Zhang T."/>
            <person name="Song X."/>
            <person name="Zhang H."/>
            <person name="Dai N."/>
            <person name="Sheng W."/>
            <person name="Hou X."/>
            <person name="Wei L."/>
        </authorList>
    </citation>
    <scope>NUCLEOTIDE SEQUENCE</scope>
    <source>
        <strain evidence="7">G01</strain>
        <tissue evidence="7">Leaf</tissue>
    </source>
</reference>
<dbReference type="PANTHER" id="PTHR31009">
    <property type="entry name" value="S-ADENOSYL-L-METHIONINE:CARBOXYL METHYLTRANSFERASE FAMILY PROTEIN"/>
    <property type="match status" value="1"/>
</dbReference>
<proteinExistence type="inferred from homology"/>
<evidence type="ECO:0000256" key="1">
    <source>
        <dbReference type="ARBA" id="ARBA00007967"/>
    </source>
</evidence>
<keyword evidence="5" id="KW-0460">Magnesium</keyword>
<evidence type="ECO:0000256" key="6">
    <source>
        <dbReference type="SAM" id="MobiDB-lite"/>
    </source>
</evidence>
<gene>
    <name evidence="7" type="ORF">Sangu_2051100</name>
</gene>
<dbReference type="InterPro" id="IPR029063">
    <property type="entry name" value="SAM-dependent_MTases_sf"/>
</dbReference>
<keyword evidence="4" id="KW-0479">Metal-binding</keyword>
<keyword evidence="3" id="KW-0808">Transferase</keyword>
<keyword evidence="2" id="KW-0489">Methyltransferase</keyword>
<reference evidence="7" key="2">
    <citation type="journal article" date="2024" name="Plant">
        <title>Genomic evolution and insights into agronomic trait innovations of Sesamum species.</title>
        <authorList>
            <person name="Miao H."/>
            <person name="Wang L."/>
            <person name="Qu L."/>
            <person name="Liu H."/>
            <person name="Sun Y."/>
            <person name="Le M."/>
            <person name="Wang Q."/>
            <person name="Wei S."/>
            <person name="Zheng Y."/>
            <person name="Lin W."/>
            <person name="Duan Y."/>
            <person name="Cao H."/>
            <person name="Xiong S."/>
            <person name="Wang X."/>
            <person name="Wei L."/>
            <person name="Li C."/>
            <person name="Ma Q."/>
            <person name="Ju M."/>
            <person name="Zhao R."/>
            <person name="Li G."/>
            <person name="Mu C."/>
            <person name="Tian Q."/>
            <person name="Mei H."/>
            <person name="Zhang T."/>
            <person name="Gao T."/>
            <person name="Zhang H."/>
        </authorList>
    </citation>
    <scope>NUCLEOTIDE SEQUENCE</scope>
    <source>
        <strain evidence="7">G01</strain>
    </source>
</reference>
<evidence type="ECO:0000256" key="4">
    <source>
        <dbReference type="ARBA" id="ARBA00022723"/>
    </source>
</evidence>
<evidence type="ECO:0000313" key="7">
    <source>
        <dbReference type="EMBL" id="KAL0318949.1"/>
    </source>
</evidence>
<comment type="similarity">
    <text evidence="1">Belongs to the methyltransferase superfamily. Type-7 methyltransferase family.</text>
</comment>
<dbReference type="InterPro" id="IPR042086">
    <property type="entry name" value="MeTrfase_capping"/>
</dbReference>
<dbReference type="GO" id="GO:0008168">
    <property type="term" value="F:methyltransferase activity"/>
    <property type="evidence" value="ECO:0007669"/>
    <property type="project" value="UniProtKB-KW"/>
</dbReference>
<dbReference type="Gene3D" id="1.10.1200.270">
    <property type="entry name" value="Methyltransferase, alpha-helical capping domain"/>
    <property type="match status" value="1"/>
</dbReference>
<evidence type="ECO:0000256" key="5">
    <source>
        <dbReference type="ARBA" id="ARBA00022842"/>
    </source>
</evidence>
<dbReference type="AlphaFoldDB" id="A0AAW2LIF7"/>
<name>A0AAW2LIF7_9LAMI</name>
<dbReference type="EMBL" id="JACGWK010000013">
    <property type="protein sequence ID" value="KAL0318949.1"/>
    <property type="molecule type" value="Genomic_DNA"/>
</dbReference>
<dbReference type="Pfam" id="PF03492">
    <property type="entry name" value="Methyltransf_7"/>
    <property type="match status" value="1"/>
</dbReference>
<comment type="caution">
    <text evidence="7">The sequence shown here is derived from an EMBL/GenBank/DDBJ whole genome shotgun (WGS) entry which is preliminary data.</text>
</comment>
<sequence length="401" mass="44346">MAESFPMNGGDGSYSYTKNSQYQEGLERGRCGRCEELERGVTGAREWSRWGRERAGGGGGGRRSEGKKTKQATDFAKGTIQEAILEKLDTENLLSVSNTFRIVDFGCSVGPNTFITVQNMIQAVESKCSLQGLDPGAIDFQVFFNDHTANDFNTLFASFPPDRRYYAAAAPGSFHGRIFPRASISLAHSSYALHWLSRVPEGVCDRKSAAWNEGRVHYTGSSEDVVRAYGDQFEKDMGVFLKARADEIVEGGLMVLIMPGIPDGASHSQLLFGVLFNFLGSSLLDLASEGIIDKAKIDEFNLPIYAPSVGEMRKLIEKNGCFSIERIELTNPRSKVDEPIDVHTLIMHLRAGMETVVTKHFGDAVVEKMFHKTLAKSGEISEFLKSSYPKPTQLFLVLKRK</sequence>
<dbReference type="Gene3D" id="3.40.50.150">
    <property type="entry name" value="Vaccinia Virus protein VP39"/>
    <property type="match status" value="1"/>
</dbReference>
<dbReference type="SUPFAM" id="SSF53335">
    <property type="entry name" value="S-adenosyl-L-methionine-dependent methyltransferases"/>
    <property type="match status" value="1"/>
</dbReference>
<organism evidence="7">
    <name type="scientific">Sesamum angustifolium</name>
    <dbReference type="NCBI Taxonomy" id="2727405"/>
    <lineage>
        <taxon>Eukaryota</taxon>
        <taxon>Viridiplantae</taxon>
        <taxon>Streptophyta</taxon>
        <taxon>Embryophyta</taxon>
        <taxon>Tracheophyta</taxon>
        <taxon>Spermatophyta</taxon>
        <taxon>Magnoliopsida</taxon>
        <taxon>eudicotyledons</taxon>
        <taxon>Gunneridae</taxon>
        <taxon>Pentapetalae</taxon>
        <taxon>asterids</taxon>
        <taxon>lamiids</taxon>
        <taxon>Lamiales</taxon>
        <taxon>Pedaliaceae</taxon>
        <taxon>Sesamum</taxon>
    </lineage>
</organism>
<dbReference type="GO" id="GO:0046872">
    <property type="term" value="F:metal ion binding"/>
    <property type="evidence" value="ECO:0007669"/>
    <property type="project" value="UniProtKB-KW"/>
</dbReference>
<dbReference type="GO" id="GO:0032259">
    <property type="term" value="P:methylation"/>
    <property type="evidence" value="ECO:0007669"/>
    <property type="project" value="UniProtKB-KW"/>
</dbReference>
<feature type="region of interest" description="Disordered" evidence="6">
    <location>
        <begin position="48"/>
        <end position="72"/>
    </location>
</feature>
<evidence type="ECO:0000256" key="3">
    <source>
        <dbReference type="ARBA" id="ARBA00022679"/>
    </source>
</evidence>
<dbReference type="InterPro" id="IPR005299">
    <property type="entry name" value="MeTrfase_7"/>
</dbReference>